<dbReference type="AlphaFoldDB" id="A0A132A496"/>
<gene>
    <name evidence="2" type="ORF">QR98_0042790</name>
</gene>
<feature type="region of interest" description="Disordered" evidence="1">
    <location>
        <begin position="76"/>
        <end position="105"/>
    </location>
</feature>
<name>A0A132A496_SARSC</name>
<dbReference type="VEuPathDB" id="VectorBase:SSCA001639"/>
<protein>
    <submittedName>
        <fullName evidence="2">Uncharacterized protein</fullName>
    </submittedName>
</protein>
<dbReference type="EMBL" id="JXLN01010485">
    <property type="protein sequence ID" value="KPM05807.1"/>
    <property type="molecule type" value="Genomic_DNA"/>
</dbReference>
<evidence type="ECO:0000313" key="2">
    <source>
        <dbReference type="EMBL" id="KPM05807.1"/>
    </source>
</evidence>
<proteinExistence type="predicted"/>
<evidence type="ECO:0000313" key="3">
    <source>
        <dbReference type="Proteomes" id="UP000616769"/>
    </source>
</evidence>
<accession>A0A132A496</accession>
<reference evidence="2 3" key="1">
    <citation type="journal article" date="2015" name="Parasit. Vectors">
        <title>Draft genome of the scabies mite.</title>
        <authorList>
            <person name="Rider S.D.Jr."/>
            <person name="Morgan M.S."/>
            <person name="Arlian L.G."/>
        </authorList>
    </citation>
    <scope>NUCLEOTIDE SEQUENCE [LARGE SCALE GENOMIC DNA]</scope>
    <source>
        <strain evidence="2">Arlian Lab</strain>
    </source>
</reference>
<evidence type="ECO:0000256" key="1">
    <source>
        <dbReference type="SAM" id="MobiDB-lite"/>
    </source>
</evidence>
<sequence>MTDLLPAMKTASTAIPSTVSTMTIGKKISNEIDSNLYAKLNNNNGVNSHRNGNNDDNSNRNFLMASYLSSLLQKHQNHFTTKQSSPSLSSSSSPSPSPSSPLLQSMVTVSTDSFRSESLLLSASRNKSSSTSSIVVQDANKKNGLRNNLDEFQSRKQIKQIDPKQQQQLDRLAKNFEIYFDNQNQNDPRLAIRTIEFVPKATTFGPYAAKIGKSIQQLSNSAQCFKDGERIETNEQRMC</sequence>
<organism evidence="2 3">
    <name type="scientific">Sarcoptes scabiei</name>
    <name type="common">Itch mite</name>
    <name type="synonym">Acarus scabiei</name>
    <dbReference type="NCBI Taxonomy" id="52283"/>
    <lineage>
        <taxon>Eukaryota</taxon>
        <taxon>Metazoa</taxon>
        <taxon>Ecdysozoa</taxon>
        <taxon>Arthropoda</taxon>
        <taxon>Chelicerata</taxon>
        <taxon>Arachnida</taxon>
        <taxon>Acari</taxon>
        <taxon>Acariformes</taxon>
        <taxon>Sarcoptiformes</taxon>
        <taxon>Astigmata</taxon>
        <taxon>Psoroptidia</taxon>
        <taxon>Sarcoptoidea</taxon>
        <taxon>Sarcoptidae</taxon>
        <taxon>Sarcoptinae</taxon>
        <taxon>Sarcoptes</taxon>
    </lineage>
</organism>
<feature type="compositionally biased region" description="Low complexity" evidence="1">
    <location>
        <begin position="83"/>
        <end position="105"/>
    </location>
</feature>
<dbReference type="OrthoDB" id="10524463at2759"/>
<dbReference type="Proteomes" id="UP000616769">
    <property type="component" value="Unassembled WGS sequence"/>
</dbReference>
<comment type="caution">
    <text evidence="2">The sequence shown here is derived from an EMBL/GenBank/DDBJ whole genome shotgun (WGS) entry which is preliminary data.</text>
</comment>